<dbReference type="InterPro" id="IPR036236">
    <property type="entry name" value="Znf_C2H2_sf"/>
</dbReference>
<dbReference type="AlphaFoldDB" id="A0A0L0H585"/>
<keyword evidence="4" id="KW-0862">Zinc</keyword>
<keyword evidence="1" id="KW-0479">Metal-binding</keyword>
<proteinExistence type="predicted"/>
<feature type="region of interest" description="Disordered" evidence="6">
    <location>
        <begin position="377"/>
        <end position="430"/>
    </location>
</feature>
<feature type="compositionally biased region" description="Low complexity" evidence="6">
    <location>
        <begin position="377"/>
        <end position="392"/>
    </location>
</feature>
<evidence type="ECO:0000259" key="7">
    <source>
        <dbReference type="PROSITE" id="PS50157"/>
    </source>
</evidence>
<feature type="region of interest" description="Disordered" evidence="6">
    <location>
        <begin position="136"/>
        <end position="162"/>
    </location>
</feature>
<dbReference type="Pfam" id="PF00096">
    <property type="entry name" value="zf-C2H2"/>
    <property type="match status" value="2"/>
</dbReference>
<feature type="domain" description="C2H2-type" evidence="7">
    <location>
        <begin position="498"/>
        <end position="526"/>
    </location>
</feature>
<dbReference type="GO" id="GO:0032502">
    <property type="term" value="P:developmental process"/>
    <property type="evidence" value="ECO:0007669"/>
    <property type="project" value="UniProtKB-ARBA"/>
</dbReference>
<dbReference type="GO" id="GO:0008270">
    <property type="term" value="F:zinc ion binding"/>
    <property type="evidence" value="ECO:0007669"/>
    <property type="project" value="UniProtKB-KW"/>
</dbReference>
<protein>
    <recommendedName>
        <fullName evidence="7">C2H2-type domain-containing protein</fullName>
    </recommendedName>
</protein>
<dbReference type="InterPro" id="IPR013087">
    <property type="entry name" value="Znf_C2H2_type"/>
</dbReference>
<keyword evidence="9" id="KW-1185">Reference proteome</keyword>
<dbReference type="PROSITE" id="PS00028">
    <property type="entry name" value="ZINC_FINGER_C2H2_1"/>
    <property type="match status" value="2"/>
</dbReference>
<dbReference type="EMBL" id="KQ257471">
    <property type="protein sequence ID" value="KNC96119.1"/>
    <property type="molecule type" value="Genomic_DNA"/>
</dbReference>
<evidence type="ECO:0000256" key="4">
    <source>
        <dbReference type="ARBA" id="ARBA00022833"/>
    </source>
</evidence>
<dbReference type="OMA" id="CINGPHT"/>
<dbReference type="Gene3D" id="3.30.160.60">
    <property type="entry name" value="Classic Zinc Finger"/>
    <property type="match status" value="3"/>
</dbReference>
<dbReference type="OrthoDB" id="4748970at2759"/>
<reference evidence="8 9" key="1">
    <citation type="submission" date="2009-08" db="EMBL/GenBank/DDBJ databases">
        <title>The Genome Sequence of Spizellomyces punctatus strain DAOM BR117.</title>
        <authorList>
            <consortium name="The Broad Institute Genome Sequencing Platform"/>
            <person name="Russ C."/>
            <person name="Cuomo C."/>
            <person name="Shea T."/>
            <person name="Young S.K."/>
            <person name="Zeng Q."/>
            <person name="Koehrsen M."/>
            <person name="Haas B."/>
            <person name="Borodovsky M."/>
            <person name="Guigo R."/>
            <person name="Alvarado L."/>
            <person name="Berlin A."/>
            <person name="Bochicchio J."/>
            <person name="Borenstein D."/>
            <person name="Chapman S."/>
            <person name="Chen Z."/>
            <person name="Engels R."/>
            <person name="Freedman E."/>
            <person name="Gellesch M."/>
            <person name="Goldberg J."/>
            <person name="Griggs A."/>
            <person name="Gujja S."/>
            <person name="Heiman D."/>
            <person name="Hepburn T."/>
            <person name="Howarth C."/>
            <person name="Jen D."/>
            <person name="Larson L."/>
            <person name="Lewis B."/>
            <person name="Mehta T."/>
            <person name="Park D."/>
            <person name="Pearson M."/>
            <person name="Roberts A."/>
            <person name="Saif S."/>
            <person name="Shenoy N."/>
            <person name="Sisk P."/>
            <person name="Stolte C."/>
            <person name="Sykes S."/>
            <person name="Thomson T."/>
            <person name="Walk T."/>
            <person name="White J."/>
            <person name="Yandava C."/>
            <person name="Burger G."/>
            <person name="Gray M.W."/>
            <person name="Holland P.W.H."/>
            <person name="King N."/>
            <person name="Lang F.B.F."/>
            <person name="Roger A.J."/>
            <person name="Ruiz-Trillo I."/>
            <person name="Lander E."/>
            <person name="Nusbaum C."/>
        </authorList>
    </citation>
    <scope>NUCLEOTIDE SEQUENCE [LARGE SCALE GENOMIC DNA]</scope>
    <source>
        <strain evidence="8 9">DAOM BR117</strain>
    </source>
</reference>
<accession>A0A0L0H585</accession>
<dbReference type="PANTHER" id="PTHR23235:SF120">
    <property type="entry name" value="KRUPPEL-LIKE FACTOR 15"/>
    <property type="match status" value="1"/>
</dbReference>
<sequence>MMTSSRNDVYGLPPEQADEPQDFQYAQDMLKSSPQQRQEQQPHQLTSESLDQALAAILGSEESEIAYADMGSDITMVTPTPQVVLSDSDTNGMGTPLFGSMPALGQNKYPSSPENGLYASVPQLTVNFENTSYQYPQWHDREERSSVYSESDNDSISVSSGAPSPFMGPVDFGHQQYPSINLSAPFLEVPSRQSRRSSASSLSGFEDLTLGDDASDDGYLTPSQYDPQFTNIVQLTSPMIHAIPSPSTSPAPGPSYSPHSAYSISPYPTPNNIELPATAITQFLDYNGTGLGSDSMFGNVEENPVAQTDLHRSISFDDLMSEFQKYEQGVSPQFPQTDQRTTLLQQQFGQSVLLGHPTPPDQYDPSSEAGYILSSKTTSTTLSTTPSSSSLLQEQVKREELEVPSPPPERRGSPVPPNPDMPPLPKPSQMAVKTQRQTLYQCPYPDCGKTFTRPYNLKSHYRSHTGERPFVCEHCPATFSRKHDLKRHSKLHEGLKPYMCIACHKAFARSDALRRHLKAGEPGKESPCSLKIKNGQVEGAGGIAGVPRLEDFLDSLDREGAPVES</sequence>
<dbReference type="GO" id="GO:0000978">
    <property type="term" value="F:RNA polymerase II cis-regulatory region sequence-specific DNA binding"/>
    <property type="evidence" value="ECO:0007669"/>
    <property type="project" value="TreeGrafter"/>
</dbReference>
<dbReference type="GO" id="GO:0000981">
    <property type="term" value="F:DNA-binding transcription factor activity, RNA polymerase II-specific"/>
    <property type="evidence" value="ECO:0007669"/>
    <property type="project" value="TreeGrafter"/>
</dbReference>
<dbReference type="STRING" id="645134.A0A0L0H585"/>
<dbReference type="PANTHER" id="PTHR23235">
    <property type="entry name" value="KRUEPPEL-LIKE TRANSCRIPTION FACTOR"/>
    <property type="match status" value="1"/>
</dbReference>
<feature type="region of interest" description="Disordered" evidence="6">
    <location>
        <begin position="1"/>
        <end position="20"/>
    </location>
</feature>
<dbReference type="Proteomes" id="UP000053201">
    <property type="component" value="Unassembled WGS sequence"/>
</dbReference>
<feature type="compositionally biased region" description="Pro residues" evidence="6">
    <location>
        <begin position="414"/>
        <end position="426"/>
    </location>
</feature>
<dbReference type="FunFam" id="3.30.160.60:FF:000125">
    <property type="entry name" value="Putative zinc finger protein 143"/>
    <property type="match status" value="1"/>
</dbReference>
<gene>
    <name evidence="8" type="ORF">SPPG_08507</name>
</gene>
<feature type="domain" description="C2H2-type" evidence="7">
    <location>
        <begin position="470"/>
        <end position="497"/>
    </location>
</feature>
<feature type="domain" description="C2H2-type" evidence="7">
    <location>
        <begin position="440"/>
        <end position="469"/>
    </location>
</feature>
<evidence type="ECO:0000256" key="6">
    <source>
        <dbReference type="SAM" id="MobiDB-lite"/>
    </source>
</evidence>
<evidence type="ECO:0000256" key="1">
    <source>
        <dbReference type="ARBA" id="ARBA00022723"/>
    </source>
</evidence>
<dbReference type="InParanoid" id="A0A0L0H585"/>
<dbReference type="VEuPathDB" id="FungiDB:SPPG_08507"/>
<evidence type="ECO:0000313" key="8">
    <source>
        <dbReference type="EMBL" id="KNC96119.1"/>
    </source>
</evidence>
<dbReference type="GeneID" id="27691666"/>
<feature type="region of interest" description="Disordered" evidence="6">
    <location>
        <begin position="28"/>
        <end position="48"/>
    </location>
</feature>
<dbReference type="SUPFAM" id="SSF57667">
    <property type="entry name" value="beta-beta-alpha zinc fingers"/>
    <property type="match status" value="2"/>
</dbReference>
<organism evidence="8 9">
    <name type="scientific">Spizellomyces punctatus (strain DAOM BR117)</name>
    <dbReference type="NCBI Taxonomy" id="645134"/>
    <lineage>
        <taxon>Eukaryota</taxon>
        <taxon>Fungi</taxon>
        <taxon>Fungi incertae sedis</taxon>
        <taxon>Chytridiomycota</taxon>
        <taxon>Chytridiomycota incertae sedis</taxon>
        <taxon>Chytridiomycetes</taxon>
        <taxon>Spizellomycetales</taxon>
        <taxon>Spizellomycetaceae</taxon>
        <taxon>Spizellomyces</taxon>
    </lineage>
</organism>
<name>A0A0L0H585_SPIPD</name>
<evidence type="ECO:0000256" key="5">
    <source>
        <dbReference type="PROSITE-ProRule" id="PRU00042"/>
    </source>
</evidence>
<evidence type="ECO:0000256" key="3">
    <source>
        <dbReference type="ARBA" id="ARBA00022771"/>
    </source>
</evidence>
<dbReference type="SMART" id="SM00355">
    <property type="entry name" value="ZnF_C2H2"/>
    <property type="match status" value="3"/>
</dbReference>
<dbReference type="PROSITE" id="PS50157">
    <property type="entry name" value="ZINC_FINGER_C2H2_2"/>
    <property type="match status" value="3"/>
</dbReference>
<feature type="compositionally biased region" description="Low complexity" evidence="6">
    <location>
        <begin position="35"/>
        <end position="44"/>
    </location>
</feature>
<evidence type="ECO:0000313" key="9">
    <source>
        <dbReference type="Proteomes" id="UP000053201"/>
    </source>
</evidence>
<keyword evidence="3 5" id="KW-0863">Zinc-finger</keyword>
<dbReference type="eggNOG" id="KOG1721">
    <property type="taxonomic scope" value="Eukaryota"/>
</dbReference>
<keyword evidence="2" id="KW-0677">Repeat</keyword>
<dbReference type="FunFam" id="3.30.160.60:FF:000202">
    <property type="entry name" value="Zinc finger protein 574"/>
    <property type="match status" value="1"/>
</dbReference>
<evidence type="ECO:0000256" key="2">
    <source>
        <dbReference type="ARBA" id="ARBA00022737"/>
    </source>
</evidence>
<dbReference type="RefSeq" id="XP_016604159.1">
    <property type="nucleotide sequence ID" value="XM_016756658.1"/>
</dbReference>